<evidence type="ECO:0000256" key="8">
    <source>
        <dbReference type="SAM" id="Phobius"/>
    </source>
</evidence>
<evidence type="ECO:0000313" key="10">
    <source>
        <dbReference type="RefSeq" id="XP_030740545.1"/>
    </source>
</evidence>
<feature type="transmembrane region" description="Helical" evidence="8">
    <location>
        <begin position="6"/>
        <end position="27"/>
    </location>
</feature>
<dbReference type="InterPro" id="IPR027877">
    <property type="entry name" value="Smim15"/>
</dbReference>
<keyword evidence="5 8" id="KW-1133">Transmembrane helix</keyword>
<evidence type="ECO:0000256" key="3">
    <source>
        <dbReference type="ARBA" id="ARBA00017904"/>
    </source>
</evidence>
<keyword evidence="9" id="KW-1185">Reference proteome</keyword>
<evidence type="ECO:0000256" key="6">
    <source>
        <dbReference type="ARBA" id="ARBA00023054"/>
    </source>
</evidence>
<dbReference type="PANTHER" id="PTHR28644">
    <property type="entry name" value="SMALL INTEGRAL MEMBRANE PROTEIN 15"/>
    <property type="match status" value="1"/>
</dbReference>
<evidence type="ECO:0000256" key="5">
    <source>
        <dbReference type="ARBA" id="ARBA00022989"/>
    </source>
</evidence>
<dbReference type="PANTHER" id="PTHR28644:SF1">
    <property type="entry name" value="SMALL INTEGRAL MEMBRANE PROTEIN 15"/>
    <property type="match status" value="1"/>
</dbReference>
<dbReference type="RefSeq" id="XP_030740545.1">
    <property type="nucleotide sequence ID" value="XM_030884685.1"/>
</dbReference>
<name>A0ABM1VIW8_ECHTE</name>
<keyword evidence="7 8" id="KW-0472">Membrane</keyword>
<organism evidence="9 10">
    <name type="scientific">Echinops telfairi</name>
    <name type="common">Lesser hedgehog tenrec</name>
    <dbReference type="NCBI Taxonomy" id="9371"/>
    <lineage>
        <taxon>Eukaryota</taxon>
        <taxon>Metazoa</taxon>
        <taxon>Chordata</taxon>
        <taxon>Craniata</taxon>
        <taxon>Vertebrata</taxon>
        <taxon>Euteleostomi</taxon>
        <taxon>Mammalia</taxon>
        <taxon>Eutheria</taxon>
        <taxon>Afrotheria</taxon>
        <taxon>Tenrecidae</taxon>
        <taxon>Tenrecinae</taxon>
        <taxon>Echinops</taxon>
    </lineage>
</organism>
<keyword evidence="4 8" id="KW-0812">Transmembrane</keyword>
<evidence type="ECO:0000256" key="1">
    <source>
        <dbReference type="ARBA" id="ARBA00004167"/>
    </source>
</evidence>
<evidence type="ECO:0000256" key="2">
    <source>
        <dbReference type="ARBA" id="ARBA00006758"/>
    </source>
</evidence>
<reference evidence="10" key="1">
    <citation type="submission" date="2025-08" db="UniProtKB">
        <authorList>
            <consortium name="RefSeq"/>
        </authorList>
    </citation>
    <scope>IDENTIFICATION</scope>
</reference>
<sequence length="56" mass="6597">MGWSWFLMTGIPALAPLLLTSAVVLSWKWAKMIKAREKEQKKKQKRQENITKVKRL</sequence>
<evidence type="ECO:0000313" key="9">
    <source>
        <dbReference type="Proteomes" id="UP000694863"/>
    </source>
</evidence>
<dbReference type="GeneID" id="115868310"/>
<gene>
    <name evidence="10" type="primary">LOC115868310</name>
</gene>
<evidence type="ECO:0000256" key="4">
    <source>
        <dbReference type="ARBA" id="ARBA00022692"/>
    </source>
</evidence>
<comment type="subcellular location">
    <subcellularLocation>
        <location evidence="1">Membrane</location>
        <topology evidence="1">Single-pass membrane protein</topology>
    </subcellularLocation>
</comment>
<proteinExistence type="inferred from homology"/>
<accession>A0ABM1VIW8</accession>
<protein>
    <recommendedName>
        <fullName evidence="3">Small integral membrane protein 15</fullName>
    </recommendedName>
</protein>
<evidence type="ECO:0000256" key="7">
    <source>
        <dbReference type="ARBA" id="ARBA00023136"/>
    </source>
</evidence>
<dbReference type="Pfam" id="PF15086">
    <property type="entry name" value="UPF0542"/>
    <property type="match status" value="1"/>
</dbReference>
<comment type="similarity">
    <text evidence="2">Belongs to the SMIM15 family.</text>
</comment>
<keyword evidence="6" id="KW-0175">Coiled coil</keyword>
<dbReference type="Proteomes" id="UP000694863">
    <property type="component" value="Unplaced"/>
</dbReference>